<evidence type="ECO:0008006" key="3">
    <source>
        <dbReference type="Google" id="ProtNLM"/>
    </source>
</evidence>
<accession>A0ABY1CM76</accession>
<protein>
    <recommendedName>
        <fullName evidence="3">Lipoprotein</fullName>
    </recommendedName>
</protein>
<sequence>MAAGLVPGTPLLRFPPTRCYEVAVSDVPAPAPSELDSALARASEELGFPSYYQSCVRPLLRNPEGRWPRCCGGGCEPCAQTLIQVALRTLELLGTPRQAPLPD</sequence>
<reference evidence="1 2" key="1">
    <citation type="submission" date="2016-10" db="EMBL/GenBank/DDBJ databases">
        <authorList>
            <person name="Varghese N."/>
            <person name="Submissions S."/>
        </authorList>
    </citation>
    <scope>NUCLEOTIDE SEQUENCE [LARGE SCALE GENOMIC DNA]</scope>
    <source>
        <strain evidence="1 2">DSM 16525</strain>
    </source>
</reference>
<gene>
    <name evidence="1" type="ORF">SAMN05443572_106309</name>
</gene>
<evidence type="ECO:0000313" key="1">
    <source>
        <dbReference type="EMBL" id="SEU21665.1"/>
    </source>
</evidence>
<name>A0ABY1CM76_MYXFU</name>
<evidence type="ECO:0000313" key="2">
    <source>
        <dbReference type="Proteomes" id="UP000183760"/>
    </source>
</evidence>
<keyword evidence="2" id="KW-1185">Reference proteome</keyword>
<dbReference type="EMBL" id="FOIB01000006">
    <property type="protein sequence ID" value="SEU21665.1"/>
    <property type="molecule type" value="Genomic_DNA"/>
</dbReference>
<organism evidence="1 2">
    <name type="scientific">Myxococcus fulvus</name>
    <dbReference type="NCBI Taxonomy" id="33"/>
    <lineage>
        <taxon>Bacteria</taxon>
        <taxon>Pseudomonadati</taxon>
        <taxon>Myxococcota</taxon>
        <taxon>Myxococcia</taxon>
        <taxon>Myxococcales</taxon>
        <taxon>Cystobacterineae</taxon>
        <taxon>Myxococcaceae</taxon>
        <taxon>Myxococcus</taxon>
    </lineage>
</organism>
<proteinExistence type="predicted"/>
<dbReference type="Proteomes" id="UP000183760">
    <property type="component" value="Unassembled WGS sequence"/>
</dbReference>
<comment type="caution">
    <text evidence="1">The sequence shown here is derived from an EMBL/GenBank/DDBJ whole genome shotgun (WGS) entry which is preliminary data.</text>
</comment>